<organism evidence="2 3">
    <name type="scientific">Dreissena polymorpha</name>
    <name type="common">Zebra mussel</name>
    <name type="synonym">Mytilus polymorpha</name>
    <dbReference type="NCBI Taxonomy" id="45954"/>
    <lineage>
        <taxon>Eukaryota</taxon>
        <taxon>Metazoa</taxon>
        <taxon>Spiralia</taxon>
        <taxon>Lophotrochozoa</taxon>
        <taxon>Mollusca</taxon>
        <taxon>Bivalvia</taxon>
        <taxon>Autobranchia</taxon>
        <taxon>Heteroconchia</taxon>
        <taxon>Euheterodonta</taxon>
        <taxon>Imparidentia</taxon>
        <taxon>Neoheterodontei</taxon>
        <taxon>Myida</taxon>
        <taxon>Dreissenoidea</taxon>
        <taxon>Dreissenidae</taxon>
        <taxon>Dreissena</taxon>
    </lineage>
</organism>
<reference evidence="2" key="2">
    <citation type="submission" date="2020-11" db="EMBL/GenBank/DDBJ databases">
        <authorList>
            <person name="McCartney M.A."/>
            <person name="Auch B."/>
            <person name="Kono T."/>
            <person name="Mallez S."/>
            <person name="Becker A."/>
            <person name="Gohl D.M."/>
            <person name="Silverstein K.A.T."/>
            <person name="Koren S."/>
            <person name="Bechman K.B."/>
            <person name="Herman A."/>
            <person name="Abrahante J.E."/>
            <person name="Garbe J."/>
        </authorList>
    </citation>
    <scope>NUCLEOTIDE SEQUENCE</scope>
    <source>
        <strain evidence="2">Duluth1</strain>
        <tissue evidence="2">Whole animal</tissue>
    </source>
</reference>
<sequence length="66" mass="6926">MHRRKRYTASPAMSARRSSAGISQYRKLSMPPEVAEADDAPLALLGFDGAGGGGSQLKMVTGDSSK</sequence>
<dbReference type="AlphaFoldDB" id="A0A9D4G2F2"/>
<proteinExistence type="predicted"/>
<dbReference type="EMBL" id="JAIWYP010000006">
    <property type="protein sequence ID" value="KAH3809333.1"/>
    <property type="molecule type" value="Genomic_DNA"/>
</dbReference>
<gene>
    <name evidence="2" type="ORF">DPMN_137696</name>
</gene>
<reference evidence="2" key="1">
    <citation type="journal article" date="2019" name="bioRxiv">
        <title>The Genome of the Zebra Mussel, Dreissena polymorpha: A Resource for Invasive Species Research.</title>
        <authorList>
            <person name="McCartney M.A."/>
            <person name="Auch B."/>
            <person name="Kono T."/>
            <person name="Mallez S."/>
            <person name="Zhang Y."/>
            <person name="Obille A."/>
            <person name="Becker A."/>
            <person name="Abrahante J.E."/>
            <person name="Garbe J."/>
            <person name="Badalamenti J.P."/>
            <person name="Herman A."/>
            <person name="Mangelson H."/>
            <person name="Liachko I."/>
            <person name="Sullivan S."/>
            <person name="Sone E.D."/>
            <person name="Koren S."/>
            <person name="Silverstein K.A.T."/>
            <person name="Beckman K.B."/>
            <person name="Gohl D.M."/>
        </authorList>
    </citation>
    <scope>NUCLEOTIDE SEQUENCE</scope>
    <source>
        <strain evidence="2">Duluth1</strain>
        <tissue evidence="2">Whole animal</tissue>
    </source>
</reference>
<dbReference type="Proteomes" id="UP000828390">
    <property type="component" value="Unassembled WGS sequence"/>
</dbReference>
<name>A0A9D4G2F2_DREPO</name>
<evidence type="ECO:0000313" key="3">
    <source>
        <dbReference type="Proteomes" id="UP000828390"/>
    </source>
</evidence>
<comment type="caution">
    <text evidence="2">The sequence shown here is derived from an EMBL/GenBank/DDBJ whole genome shotgun (WGS) entry which is preliminary data.</text>
</comment>
<protein>
    <submittedName>
        <fullName evidence="2">Uncharacterized protein</fullName>
    </submittedName>
</protein>
<evidence type="ECO:0000256" key="1">
    <source>
        <dbReference type="SAM" id="MobiDB-lite"/>
    </source>
</evidence>
<evidence type="ECO:0000313" key="2">
    <source>
        <dbReference type="EMBL" id="KAH3809333.1"/>
    </source>
</evidence>
<accession>A0A9D4G2F2</accession>
<feature type="compositionally biased region" description="Low complexity" evidence="1">
    <location>
        <begin position="9"/>
        <end position="20"/>
    </location>
</feature>
<feature type="region of interest" description="Disordered" evidence="1">
    <location>
        <begin position="1"/>
        <end position="33"/>
    </location>
</feature>
<keyword evidence="3" id="KW-1185">Reference proteome</keyword>